<feature type="transmembrane region" description="Helical" evidence="7">
    <location>
        <begin position="20"/>
        <end position="42"/>
    </location>
</feature>
<evidence type="ECO:0000313" key="9">
    <source>
        <dbReference type="EMBL" id="TWT84136.1"/>
    </source>
</evidence>
<dbReference type="Gene3D" id="1.20.120.80">
    <property type="entry name" value="Cytochrome c oxidase, subunit III, four-helix bundle"/>
    <property type="match status" value="1"/>
</dbReference>
<comment type="subcellular location">
    <subcellularLocation>
        <location evidence="6">Cell membrane</location>
        <topology evidence="6">Multi-pass membrane protein</topology>
    </subcellularLocation>
    <subcellularLocation>
        <location evidence="1">Membrane</location>
        <topology evidence="1">Multi-pass membrane protein</topology>
    </subcellularLocation>
</comment>
<feature type="transmembrane region" description="Helical" evidence="7">
    <location>
        <begin position="173"/>
        <end position="191"/>
    </location>
</feature>
<accession>A0A5C5ZAK9</accession>
<feature type="transmembrane region" description="Helical" evidence="7">
    <location>
        <begin position="126"/>
        <end position="152"/>
    </location>
</feature>
<evidence type="ECO:0000256" key="3">
    <source>
        <dbReference type="ARBA" id="ARBA00022692"/>
    </source>
</evidence>
<evidence type="ECO:0000256" key="6">
    <source>
        <dbReference type="RuleBase" id="RU003376"/>
    </source>
</evidence>
<feature type="transmembrane region" description="Helical" evidence="7">
    <location>
        <begin position="54"/>
        <end position="74"/>
    </location>
</feature>
<name>A0A5C5ZAK9_9BACT</name>
<dbReference type="PROSITE" id="PS50253">
    <property type="entry name" value="COX3"/>
    <property type="match status" value="1"/>
</dbReference>
<dbReference type="GO" id="GO:0005886">
    <property type="term" value="C:plasma membrane"/>
    <property type="evidence" value="ECO:0007669"/>
    <property type="project" value="UniProtKB-SubCell"/>
</dbReference>
<evidence type="ECO:0000256" key="2">
    <source>
        <dbReference type="ARBA" id="ARBA00010581"/>
    </source>
</evidence>
<comment type="caution">
    <text evidence="9">The sequence shown here is derived from an EMBL/GenBank/DDBJ whole genome shotgun (WGS) entry which is preliminary data.</text>
</comment>
<evidence type="ECO:0000259" key="8">
    <source>
        <dbReference type="PROSITE" id="PS50253"/>
    </source>
</evidence>
<dbReference type="PANTHER" id="PTHR11403:SF10">
    <property type="entry name" value="CYTOCHROME C OXIDASE"/>
    <property type="match status" value="1"/>
</dbReference>
<keyword evidence="5 7" id="KW-0472">Membrane</keyword>
<protein>
    <submittedName>
        <fullName evidence="9">Cytochrome o ubiquinol oxidase subunit III</fullName>
    </submittedName>
</protein>
<dbReference type="InterPro" id="IPR013833">
    <property type="entry name" value="Cyt_c_oxidase_su3_a-hlx"/>
</dbReference>
<feature type="domain" description="Heme-copper oxidase subunit III family profile" evidence="8">
    <location>
        <begin position="1"/>
        <end position="193"/>
    </location>
</feature>
<evidence type="ECO:0000256" key="4">
    <source>
        <dbReference type="ARBA" id="ARBA00022989"/>
    </source>
</evidence>
<dbReference type="EMBL" id="SJPJ01000001">
    <property type="protein sequence ID" value="TWT84136.1"/>
    <property type="molecule type" value="Genomic_DNA"/>
</dbReference>
<evidence type="ECO:0000256" key="5">
    <source>
        <dbReference type="ARBA" id="ARBA00023136"/>
    </source>
</evidence>
<proteinExistence type="inferred from homology"/>
<keyword evidence="3 6" id="KW-0812">Transmembrane</keyword>
<dbReference type="GO" id="GO:0019646">
    <property type="term" value="P:aerobic electron transport chain"/>
    <property type="evidence" value="ECO:0007669"/>
    <property type="project" value="InterPro"/>
</dbReference>
<keyword evidence="4 7" id="KW-1133">Transmembrane helix</keyword>
<dbReference type="Pfam" id="PF00510">
    <property type="entry name" value="COX3"/>
    <property type="match status" value="1"/>
</dbReference>
<dbReference type="InterPro" id="IPR035973">
    <property type="entry name" value="Cyt_c_oxidase_su3-like_sf"/>
</dbReference>
<dbReference type="SUPFAM" id="SSF81452">
    <property type="entry name" value="Cytochrome c oxidase subunit III-like"/>
    <property type="match status" value="1"/>
</dbReference>
<comment type="similarity">
    <text evidence="2 6">Belongs to the cytochrome c oxidase subunit 3 family.</text>
</comment>
<sequence length="196" mass="21777">MPVSASSLPIDRRYQQGGVLLLASLMMFFLSSILLYALYAYWRRDDPMSMVPLPSAFLVSTLILMLISGLLHLSTLAMRREKRFQTVTLLFASIVLAIVFTAVQLVTMNAMLEGPALVEGNGKGLVGMVAVLVILHALHVAGGVAALGIVLVRTIQHKYDHESYWPIRFAAQYWHFLDIVWLCMLAAFWFTTGGFA</sequence>
<dbReference type="InterPro" id="IPR000298">
    <property type="entry name" value="Cyt_c_oxidase-like_su3"/>
</dbReference>
<dbReference type="RefSeq" id="WP_146401701.1">
    <property type="nucleotide sequence ID" value="NZ_SJPJ01000001.1"/>
</dbReference>
<dbReference type="AlphaFoldDB" id="A0A5C5ZAK9"/>
<dbReference type="OrthoDB" id="261701at2"/>
<dbReference type="GO" id="GO:0004129">
    <property type="term" value="F:cytochrome-c oxidase activity"/>
    <property type="evidence" value="ECO:0007669"/>
    <property type="project" value="InterPro"/>
</dbReference>
<dbReference type="PANTHER" id="PTHR11403">
    <property type="entry name" value="CYTOCHROME C OXIDASE SUBUNIT III"/>
    <property type="match status" value="1"/>
</dbReference>
<dbReference type="InterPro" id="IPR024791">
    <property type="entry name" value="Cyt_c/ubiquinol_Oxase_su3"/>
</dbReference>
<keyword evidence="10" id="KW-1185">Reference proteome</keyword>
<evidence type="ECO:0000313" key="10">
    <source>
        <dbReference type="Proteomes" id="UP000315010"/>
    </source>
</evidence>
<dbReference type="Proteomes" id="UP000315010">
    <property type="component" value="Unassembled WGS sequence"/>
</dbReference>
<gene>
    <name evidence="9" type="ORF">CA13_56120</name>
</gene>
<reference evidence="9 10" key="1">
    <citation type="submission" date="2019-02" db="EMBL/GenBank/DDBJ databases">
        <title>Deep-cultivation of Planctomycetes and their phenomic and genomic characterization uncovers novel biology.</title>
        <authorList>
            <person name="Wiegand S."/>
            <person name="Jogler M."/>
            <person name="Boedeker C."/>
            <person name="Pinto D."/>
            <person name="Vollmers J."/>
            <person name="Rivas-Marin E."/>
            <person name="Kohn T."/>
            <person name="Peeters S.H."/>
            <person name="Heuer A."/>
            <person name="Rast P."/>
            <person name="Oberbeckmann S."/>
            <person name="Bunk B."/>
            <person name="Jeske O."/>
            <person name="Meyerdierks A."/>
            <person name="Storesund J.E."/>
            <person name="Kallscheuer N."/>
            <person name="Luecker S."/>
            <person name="Lage O.M."/>
            <person name="Pohl T."/>
            <person name="Merkel B.J."/>
            <person name="Hornburger P."/>
            <person name="Mueller R.-W."/>
            <person name="Bruemmer F."/>
            <person name="Labrenz M."/>
            <person name="Spormann A.M."/>
            <person name="Op Den Camp H."/>
            <person name="Overmann J."/>
            <person name="Amann R."/>
            <person name="Jetten M.S.M."/>
            <person name="Mascher T."/>
            <person name="Medema M.H."/>
            <person name="Devos D.P."/>
            <person name="Kaster A.-K."/>
            <person name="Ovreas L."/>
            <person name="Rohde M."/>
            <person name="Galperin M.Y."/>
            <person name="Jogler C."/>
        </authorList>
    </citation>
    <scope>NUCLEOTIDE SEQUENCE [LARGE SCALE GENOMIC DNA]</scope>
    <source>
        <strain evidence="9 10">CA13</strain>
    </source>
</reference>
<evidence type="ECO:0000256" key="1">
    <source>
        <dbReference type="ARBA" id="ARBA00004141"/>
    </source>
</evidence>
<organism evidence="9 10">
    <name type="scientific">Novipirellula herctigrandis</name>
    <dbReference type="NCBI Taxonomy" id="2527986"/>
    <lineage>
        <taxon>Bacteria</taxon>
        <taxon>Pseudomonadati</taxon>
        <taxon>Planctomycetota</taxon>
        <taxon>Planctomycetia</taxon>
        <taxon>Pirellulales</taxon>
        <taxon>Pirellulaceae</taxon>
        <taxon>Novipirellula</taxon>
    </lineage>
</organism>
<evidence type="ECO:0000256" key="7">
    <source>
        <dbReference type="SAM" id="Phobius"/>
    </source>
</evidence>
<feature type="transmembrane region" description="Helical" evidence="7">
    <location>
        <begin position="86"/>
        <end position="106"/>
    </location>
</feature>